<evidence type="ECO:0000313" key="2">
    <source>
        <dbReference type="EMBL" id="SEH05493.1"/>
    </source>
</evidence>
<proteinExistence type="predicted"/>
<accession>A0A1H6F7H5</accession>
<organism evidence="2 3">
    <name type="scientific">Candidatus Venteria ishoeyi</name>
    <dbReference type="NCBI Taxonomy" id="1899563"/>
    <lineage>
        <taxon>Bacteria</taxon>
        <taxon>Pseudomonadati</taxon>
        <taxon>Pseudomonadota</taxon>
        <taxon>Gammaproteobacteria</taxon>
        <taxon>Thiotrichales</taxon>
        <taxon>Thiotrichaceae</taxon>
        <taxon>Venteria</taxon>
    </lineage>
</organism>
<feature type="transmembrane region" description="Helical" evidence="1">
    <location>
        <begin position="17"/>
        <end position="37"/>
    </location>
</feature>
<dbReference type="EMBL" id="FMSV02000295">
    <property type="protein sequence ID" value="SEH05493.1"/>
    <property type="molecule type" value="Genomic_DNA"/>
</dbReference>
<evidence type="ECO:0000256" key="1">
    <source>
        <dbReference type="SAM" id="Phobius"/>
    </source>
</evidence>
<dbReference type="RefSeq" id="WP_103919413.1">
    <property type="nucleotide sequence ID" value="NZ_FMSV02000295.1"/>
</dbReference>
<name>A0A1H6F7H5_9GAMM</name>
<keyword evidence="1" id="KW-1133">Transmembrane helix</keyword>
<protein>
    <submittedName>
        <fullName evidence="2">Uncharacterized protein</fullName>
    </submittedName>
</protein>
<dbReference type="Proteomes" id="UP000236724">
    <property type="component" value="Unassembled WGS sequence"/>
</dbReference>
<keyword evidence="1" id="KW-0812">Transmembrane</keyword>
<keyword evidence="3" id="KW-1185">Reference proteome</keyword>
<reference evidence="2 3" key="1">
    <citation type="submission" date="2016-10" db="EMBL/GenBank/DDBJ databases">
        <authorList>
            <person name="de Groot N.N."/>
        </authorList>
    </citation>
    <scope>NUCLEOTIDE SEQUENCE [LARGE SCALE GENOMIC DNA]</scope>
    <source>
        <strain evidence="2">MBHS1</strain>
    </source>
</reference>
<gene>
    <name evidence="2" type="ORF">MBHS_01347</name>
</gene>
<dbReference type="AlphaFoldDB" id="A0A1H6F7H5"/>
<evidence type="ECO:0000313" key="3">
    <source>
        <dbReference type="Proteomes" id="UP000236724"/>
    </source>
</evidence>
<sequence>MKNVDAIEKMEKVKQNIVLRLVISTFFSIGISLPLSVSADPSAEQIAIYCKKKYNTKKSNKIDNSFKKIRIKTCEQRLKNTGCNAYQIVHYGDF</sequence>
<keyword evidence="1" id="KW-0472">Membrane</keyword>